<dbReference type="GO" id="GO:1990904">
    <property type="term" value="C:ribonucleoprotein complex"/>
    <property type="evidence" value="ECO:0007669"/>
    <property type="project" value="UniProtKB-KW"/>
</dbReference>
<evidence type="ECO:0000256" key="5">
    <source>
        <dbReference type="ARBA" id="ARBA00035381"/>
    </source>
</evidence>
<gene>
    <name evidence="7" type="ORF">AMK59_1334</name>
</gene>
<protein>
    <recommendedName>
        <fullName evidence="4">Large ribosomal subunit protein bL9m</fullName>
    </recommendedName>
    <alternativeName>
        <fullName evidence="5">39S ribosomal protein L9, mitochondrial</fullName>
    </alternativeName>
</protein>
<evidence type="ECO:0000259" key="6">
    <source>
        <dbReference type="Pfam" id="PF01281"/>
    </source>
</evidence>
<evidence type="ECO:0000313" key="7">
    <source>
        <dbReference type="EMBL" id="KRT85109.1"/>
    </source>
</evidence>
<evidence type="ECO:0000256" key="2">
    <source>
        <dbReference type="ARBA" id="ARBA00022980"/>
    </source>
</evidence>
<dbReference type="GO" id="GO:0003735">
    <property type="term" value="F:structural constituent of ribosome"/>
    <property type="evidence" value="ECO:0007669"/>
    <property type="project" value="InterPro"/>
</dbReference>
<dbReference type="GO" id="GO:0006412">
    <property type="term" value="P:translation"/>
    <property type="evidence" value="ECO:0007669"/>
    <property type="project" value="InterPro"/>
</dbReference>
<evidence type="ECO:0000256" key="3">
    <source>
        <dbReference type="ARBA" id="ARBA00023274"/>
    </source>
</evidence>
<sequence>MWTQFTRPLLLLEKIYLLKEGIQIINYQQIRTTFILKRRTSPPLHKKGGPIKRLKSKHYVYDLVQDTDIVRQPNIDLILTRYVEGIGNKGEKVSVRPDYAYNQLLLPGLAVYVTPENSEKYKNEKSTSEIQYSSRSAQMIANILSNKTISVVMNKENPWSLKPWHITTSFRKCGYHVPENCITMPAKSIQGPNMDIESKEFFVTVTINNTERVKVRCRIHHWSTSIVDRIPYEYEFWKKPTSPIFSRDENKNM</sequence>
<dbReference type="InterPro" id="IPR009027">
    <property type="entry name" value="Ribosomal_bL9/RNase_H1_N"/>
</dbReference>
<dbReference type="InterPro" id="IPR000244">
    <property type="entry name" value="Ribosomal_bL9"/>
</dbReference>
<comment type="similarity">
    <text evidence="1">Belongs to the bacterial ribosomal protein bL9 family.</text>
</comment>
<comment type="caution">
    <text evidence="7">The sequence shown here is derived from an EMBL/GenBank/DDBJ whole genome shotgun (WGS) entry which is preliminary data.</text>
</comment>
<dbReference type="InterPro" id="IPR020070">
    <property type="entry name" value="Ribosomal_bL9_N"/>
</dbReference>
<dbReference type="InterPro" id="IPR036935">
    <property type="entry name" value="Ribosomal_bL9_N_sf"/>
</dbReference>
<keyword evidence="2" id="KW-0689">Ribosomal protein</keyword>
<accession>A0A0T6BCR3</accession>
<dbReference type="SUPFAM" id="SSF55658">
    <property type="entry name" value="L9 N-domain-like"/>
    <property type="match status" value="1"/>
</dbReference>
<evidence type="ECO:0000256" key="1">
    <source>
        <dbReference type="ARBA" id="ARBA00010605"/>
    </source>
</evidence>
<dbReference type="Proteomes" id="UP000051574">
    <property type="component" value="Unassembled WGS sequence"/>
</dbReference>
<dbReference type="AlphaFoldDB" id="A0A0T6BCR3"/>
<organism evidence="7 8">
    <name type="scientific">Oryctes borbonicus</name>
    <dbReference type="NCBI Taxonomy" id="1629725"/>
    <lineage>
        <taxon>Eukaryota</taxon>
        <taxon>Metazoa</taxon>
        <taxon>Ecdysozoa</taxon>
        <taxon>Arthropoda</taxon>
        <taxon>Hexapoda</taxon>
        <taxon>Insecta</taxon>
        <taxon>Pterygota</taxon>
        <taxon>Neoptera</taxon>
        <taxon>Endopterygota</taxon>
        <taxon>Coleoptera</taxon>
        <taxon>Polyphaga</taxon>
        <taxon>Scarabaeiformia</taxon>
        <taxon>Scarabaeidae</taxon>
        <taxon>Dynastinae</taxon>
        <taxon>Oryctes</taxon>
    </lineage>
</organism>
<name>A0A0T6BCR3_9SCAR</name>
<dbReference type="Gene3D" id="3.40.5.10">
    <property type="entry name" value="Ribosomal protein L9, N-terminal domain"/>
    <property type="match status" value="1"/>
</dbReference>
<reference evidence="7 8" key="1">
    <citation type="submission" date="2015-09" db="EMBL/GenBank/DDBJ databases">
        <title>Draft genome of the scarab beetle Oryctes borbonicus.</title>
        <authorList>
            <person name="Meyer J.M."/>
            <person name="Markov G.V."/>
            <person name="Baskaran P."/>
            <person name="Herrmann M."/>
            <person name="Sommer R.J."/>
            <person name="Roedelsperger C."/>
        </authorList>
    </citation>
    <scope>NUCLEOTIDE SEQUENCE [LARGE SCALE GENOMIC DNA]</scope>
    <source>
        <strain evidence="7">OB123</strain>
        <tissue evidence="7">Whole animal</tissue>
    </source>
</reference>
<dbReference type="PANTHER" id="PTHR21368">
    <property type="entry name" value="50S RIBOSOMAL PROTEIN L9"/>
    <property type="match status" value="1"/>
</dbReference>
<feature type="domain" description="Ribosomal protein L9" evidence="6">
    <location>
        <begin position="76"/>
        <end position="120"/>
    </location>
</feature>
<dbReference type="GO" id="GO:0005840">
    <property type="term" value="C:ribosome"/>
    <property type="evidence" value="ECO:0007669"/>
    <property type="project" value="UniProtKB-KW"/>
</dbReference>
<evidence type="ECO:0000256" key="4">
    <source>
        <dbReference type="ARBA" id="ARBA00035194"/>
    </source>
</evidence>
<evidence type="ECO:0000313" key="8">
    <source>
        <dbReference type="Proteomes" id="UP000051574"/>
    </source>
</evidence>
<dbReference type="EMBL" id="LJIG01001831">
    <property type="protein sequence ID" value="KRT85109.1"/>
    <property type="molecule type" value="Genomic_DNA"/>
</dbReference>
<proteinExistence type="inferred from homology"/>
<keyword evidence="3" id="KW-0687">Ribonucleoprotein</keyword>
<dbReference type="OrthoDB" id="5555409at2759"/>
<keyword evidence="8" id="KW-1185">Reference proteome</keyword>
<dbReference type="Pfam" id="PF01281">
    <property type="entry name" value="Ribosomal_L9_N"/>
    <property type="match status" value="1"/>
</dbReference>